<dbReference type="AlphaFoldDB" id="A0A226EDD4"/>
<protein>
    <submittedName>
        <fullName evidence="2">Uncharacterized protein</fullName>
    </submittedName>
</protein>
<evidence type="ECO:0000313" key="2">
    <source>
        <dbReference type="EMBL" id="OXA55248.1"/>
    </source>
</evidence>
<dbReference type="EMBL" id="LNIX01000004">
    <property type="protein sequence ID" value="OXA55248.1"/>
    <property type="molecule type" value="Genomic_DNA"/>
</dbReference>
<evidence type="ECO:0000256" key="1">
    <source>
        <dbReference type="SAM" id="MobiDB-lite"/>
    </source>
</evidence>
<name>A0A226EDD4_FOLCA</name>
<comment type="caution">
    <text evidence="2">The sequence shown here is derived from an EMBL/GenBank/DDBJ whole genome shotgun (WGS) entry which is preliminary data.</text>
</comment>
<sequence>MPCRNLKPTENLLICPPYDFSSDDCPPPIRRPEGFEPPEPKKLDPRPPLPCTNSGCCACRPGPLRKKPIVPNLKLRQLADCYSCRVSEGCHNRKKVFYQRWQTHLDRLPRRYPNTDYSTYCCDNYVDLGVNTDFLKYDTSLALRDGPRKEALKNFLWMKNLAQVNYDMKCPMYECPPHEPYLLYQPPMMKDSPGKAYDKRHGLYHEDGITRWRELVSRPEYDRFVEGTTPFNCPTKPFRKDTSFTNPVTAFTGFSSGNNPPFKEFRALKMM</sequence>
<gene>
    <name evidence="2" type="ORF">Fcan01_09846</name>
</gene>
<feature type="region of interest" description="Disordered" evidence="1">
    <location>
        <begin position="21"/>
        <end position="45"/>
    </location>
</feature>
<accession>A0A226EDD4</accession>
<proteinExistence type="predicted"/>
<dbReference type="Proteomes" id="UP000198287">
    <property type="component" value="Unassembled WGS sequence"/>
</dbReference>
<keyword evidence="3" id="KW-1185">Reference proteome</keyword>
<organism evidence="2 3">
    <name type="scientific">Folsomia candida</name>
    <name type="common">Springtail</name>
    <dbReference type="NCBI Taxonomy" id="158441"/>
    <lineage>
        <taxon>Eukaryota</taxon>
        <taxon>Metazoa</taxon>
        <taxon>Ecdysozoa</taxon>
        <taxon>Arthropoda</taxon>
        <taxon>Hexapoda</taxon>
        <taxon>Collembola</taxon>
        <taxon>Entomobryomorpha</taxon>
        <taxon>Isotomoidea</taxon>
        <taxon>Isotomidae</taxon>
        <taxon>Proisotominae</taxon>
        <taxon>Folsomia</taxon>
    </lineage>
</organism>
<feature type="compositionally biased region" description="Basic and acidic residues" evidence="1">
    <location>
        <begin position="30"/>
        <end position="45"/>
    </location>
</feature>
<reference evidence="2 3" key="1">
    <citation type="submission" date="2015-12" db="EMBL/GenBank/DDBJ databases">
        <title>The genome of Folsomia candida.</title>
        <authorList>
            <person name="Faddeeva A."/>
            <person name="Derks M.F."/>
            <person name="Anvar Y."/>
            <person name="Smit S."/>
            <person name="Van Straalen N."/>
            <person name="Roelofs D."/>
        </authorList>
    </citation>
    <scope>NUCLEOTIDE SEQUENCE [LARGE SCALE GENOMIC DNA]</scope>
    <source>
        <strain evidence="2 3">VU population</strain>
        <tissue evidence="2">Whole body</tissue>
    </source>
</reference>
<dbReference type="OrthoDB" id="8284217at2759"/>
<evidence type="ECO:0000313" key="3">
    <source>
        <dbReference type="Proteomes" id="UP000198287"/>
    </source>
</evidence>